<sequence>DFGAFLMPSIEKGINDMAGSKVFKAGISSSNIPPPAIAVDQILMNPSFEQLKASWYLYLQNVTPILSNPPTNSLLKIDLANLRFSGPSGPIFIKNFISNILSPNQNPSDREEDIKDTTKALYTKPMDIYQIFALARDLYVADFPVVPFSVPVLYVYSPHDGSIPLLSNQTIETLTALTKNTSNSPAGAEVLYLPCAGHFQNREDVKRFNKGVLSFFDQY</sequence>
<comment type="caution">
    <text evidence="1">The sequence shown here is derived from an EMBL/GenBank/DDBJ whole genome shotgun (WGS) entry which is preliminary data.</text>
</comment>
<proteinExistence type="predicted"/>
<dbReference type="Gene3D" id="3.40.50.1820">
    <property type="entry name" value="alpha/beta hydrolase"/>
    <property type="match status" value="1"/>
</dbReference>
<dbReference type="AlphaFoldDB" id="X1BVC4"/>
<reference evidence="1" key="1">
    <citation type="journal article" date="2014" name="Front. Microbiol.">
        <title>High frequency of phylogenetically diverse reductive dehalogenase-homologous genes in deep subseafloor sedimentary metagenomes.</title>
        <authorList>
            <person name="Kawai M."/>
            <person name="Futagami T."/>
            <person name="Toyoda A."/>
            <person name="Takaki Y."/>
            <person name="Nishi S."/>
            <person name="Hori S."/>
            <person name="Arai W."/>
            <person name="Tsubouchi T."/>
            <person name="Morono Y."/>
            <person name="Uchiyama I."/>
            <person name="Ito T."/>
            <person name="Fujiyama A."/>
            <person name="Inagaki F."/>
            <person name="Takami H."/>
        </authorList>
    </citation>
    <scope>NUCLEOTIDE SEQUENCE</scope>
    <source>
        <strain evidence="1">Expedition CK06-06</strain>
    </source>
</reference>
<dbReference type="EMBL" id="BART01026673">
    <property type="protein sequence ID" value="GAG99729.1"/>
    <property type="molecule type" value="Genomic_DNA"/>
</dbReference>
<protein>
    <submittedName>
        <fullName evidence="1">Uncharacterized protein</fullName>
    </submittedName>
</protein>
<gene>
    <name evidence="1" type="ORF">S01H4_47500</name>
</gene>
<dbReference type="SUPFAM" id="SSF53474">
    <property type="entry name" value="alpha/beta-Hydrolases"/>
    <property type="match status" value="1"/>
</dbReference>
<evidence type="ECO:0000313" key="1">
    <source>
        <dbReference type="EMBL" id="GAG99729.1"/>
    </source>
</evidence>
<organism evidence="1">
    <name type="scientific">marine sediment metagenome</name>
    <dbReference type="NCBI Taxonomy" id="412755"/>
    <lineage>
        <taxon>unclassified sequences</taxon>
        <taxon>metagenomes</taxon>
        <taxon>ecological metagenomes</taxon>
    </lineage>
</organism>
<dbReference type="InterPro" id="IPR029058">
    <property type="entry name" value="AB_hydrolase_fold"/>
</dbReference>
<name>X1BVC4_9ZZZZ</name>
<accession>X1BVC4</accession>
<feature type="non-terminal residue" evidence="1">
    <location>
        <position position="1"/>
    </location>
</feature>